<comment type="similarity">
    <text evidence="1">Belongs to the ABC transporter superfamily.</text>
</comment>
<dbReference type="InterPro" id="IPR017871">
    <property type="entry name" value="ABC_transporter-like_CS"/>
</dbReference>
<proteinExistence type="inferred from homology"/>
<evidence type="ECO:0000256" key="2">
    <source>
        <dbReference type="ARBA" id="ARBA00022448"/>
    </source>
</evidence>
<dbReference type="EMBL" id="RSCM01000007">
    <property type="protein sequence ID" value="RUS96390.1"/>
    <property type="molecule type" value="Genomic_DNA"/>
</dbReference>
<dbReference type="PANTHER" id="PTHR43553">
    <property type="entry name" value="HEAVY METAL TRANSPORTER"/>
    <property type="match status" value="1"/>
</dbReference>
<dbReference type="PANTHER" id="PTHR43553:SF24">
    <property type="entry name" value="ENERGY-COUPLING FACTOR TRANSPORTER ATP-BINDING PROTEIN ECFA1"/>
    <property type="match status" value="1"/>
</dbReference>
<dbReference type="OrthoDB" id="9784332at2"/>
<dbReference type="GO" id="GO:0043190">
    <property type="term" value="C:ATP-binding cassette (ABC) transporter complex"/>
    <property type="evidence" value="ECO:0007669"/>
    <property type="project" value="TreeGrafter"/>
</dbReference>
<evidence type="ECO:0000313" key="7">
    <source>
        <dbReference type="Proteomes" id="UP000276103"/>
    </source>
</evidence>
<organism evidence="6 7">
    <name type="scientific">Trichormus variabilis SAG 1403-4b</name>
    <dbReference type="NCBI Taxonomy" id="447716"/>
    <lineage>
        <taxon>Bacteria</taxon>
        <taxon>Bacillati</taxon>
        <taxon>Cyanobacteriota</taxon>
        <taxon>Cyanophyceae</taxon>
        <taxon>Nostocales</taxon>
        <taxon>Nostocaceae</taxon>
        <taxon>Trichormus</taxon>
    </lineage>
</organism>
<dbReference type="Proteomes" id="UP000276103">
    <property type="component" value="Unassembled WGS sequence"/>
</dbReference>
<evidence type="ECO:0000256" key="3">
    <source>
        <dbReference type="ARBA" id="ARBA00022741"/>
    </source>
</evidence>
<dbReference type="GO" id="GO:0005524">
    <property type="term" value="F:ATP binding"/>
    <property type="evidence" value="ECO:0007669"/>
    <property type="project" value="UniProtKB-KW"/>
</dbReference>
<gene>
    <name evidence="6" type="ORF">DSM107003_24870</name>
</gene>
<dbReference type="InterPro" id="IPR050095">
    <property type="entry name" value="ECF_ABC_transporter_ATP-bd"/>
</dbReference>
<dbReference type="InterPro" id="IPR027417">
    <property type="entry name" value="P-loop_NTPase"/>
</dbReference>
<evidence type="ECO:0000259" key="5">
    <source>
        <dbReference type="PROSITE" id="PS50893"/>
    </source>
</evidence>
<keyword evidence="2" id="KW-0813">Transport</keyword>
<dbReference type="InterPro" id="IPR003593">
    <property type="entry name" value="AAA+_ATPase"/>
</dbReference>
<evidence type="ECO:0000256" key="4">
    <source>
        <dbReference type="ARBA" id="ARBA00022840"/>
    </source>
</evidence>
<dbReference type="PROSITE" id="PS00211">
    <property type="entry name" value="ABC_TRANSPORTER_1"/>
    <property type="match status" value="1"/>
</dbReference>
<evidence type="ECO:0000313" key="6">
    <source>
        <dbReference type="EMBL" id="RUS96390.1"/>
    </source>
</evidence>
<dbReference type="GO" id="GO:0042626">
    <property type="term" value="F:ATPase-coupled transmembrane transporter activity"/>
    <property type="evidence" value="ECO:0007669"/>
    <property type="project" value="TreeGrafter"/>
</dbReference>
<dbReference type="RefSeq" id="WP_127054312.1">
    <property type="nucleotide sequence ID" value="NZ_RSCM01000007.1"/>
</dbReference>
<name>A0A433URA8_ANAVA</name>
<dbReference type="InterPro" id="IPR015856">
    <property type="entry name" value="ABC_transpr_CbiO/EcfA_su"/>
</dbReference>
<dbReference type="GO" id="GO:0016887">
    <property type="term" value="F:ATP hydrolysis activity"/>
    <property type="evidence" value="ECO:0007669"/>
    <property type="project" value="InterPro"/>
</dbReference>
<keyword evidence="4 6" id="KW-0067">ATP-binding</keyword>
<dbReference type="SUPFAM" id="SSF52540">
    <property type="entry name" value="P-loop containing nucleoside triphosphate hydrolases"/>
    <property type="match status" value="1"/>
</dbReference>
<sequence>MTSLTSNPQTSISHPHTAVVEVKNLAYAYSQQQPVLREISFKLNSGDRVALMGATGSGKSTLLENLIGLKHPQSGAIFINGTLVEPRTLPQIRKQIGFTFQDANDQLFMPTILEDVTFGPRNYGVSPAIAIDKALQLLADFGLEAYAHRSAHELSGGQRRLAALATILALEPSILILDEPTTGLDPAWRRHLAQVLLKLPVQVILIASHDLHWLGRVTQRALVLSAGQIQIDSHIQPLLQDEKTLDQLGLPVDW</sequence>
<dbReference type="PROSITE" id="PS50893">
    <property type="entry name" value="ABC_TRANSPORTER_2"/>
    <property type="match status" value="1"/>
</dbReference>
<protein>
    <submittedName>
        <fullName evidence="6">Cobalt ABC transporter ATP-binding protein</fullName>
    </submittedName>
</protein>
<evidence type="ECO:0000256" key="1">
    <source>
        <dbReference type="ARBA" id="ARBA00005417"/>
    </source>
</evidence>
<dbReference type="AlphaFoldDB" id="A0A433URA8"/>
<comment type="caution">
    <text evidence="6">The sequence shown here is derived from an EMBL/GenBank/DDBJ whole genome shotgun (WGS) entry which is preliminary data.</text>
</comment>
<dbReference type="CDD" id="cd03225">
    <property type="entry name" value="ABC_cobalt_CbiO_domain1"/>
    <property type="match status" value="1"/>
</dbReference>
<dbReference type="Pfam" id="PF00005">
    <property type="entry name" value="ABC_tran"/>
    <property type="match status" value="1"/>
</dbReference>
<keyword evidence="3" id="KW-0547">Nucleotide-binding</keyword>
<keyword evidence="7" id="KW-1185">Reference proteome</keyword>
<reference evidence="6 7" key="1">
    <citation type="journal article" date="2019" name="Genome Biol. Evol.">
        <title>Day and night: Metabolic profiles and evolutionary relationships of six axenic non-marine cyanobacteria.</title>
        <authorList>
            <person name="Will S.E."/>
            <person name="Henke P."/>
            <person name="Boedeker C."/>
            <person name="Huang S."/>
            <person name="Brinkmann H."/>
            <person name="Rohde M."/>
            <person name="Jarek M."/>
            <person name="Friedl T."/>
            <person name="Seufert S."/>
            <person name="Schumacher M."/>
            <person name="Overmann J."/>
            <person name="Neumann-Schaal M."/>
            <person name="Petersen J."/>
        </authorList>
    </citation>
    <scope>NUCLEOTIDE SEQUENCE [LARGE SCALE GENOMIC DNA]</scope>
    <source>
        <strain evidence="6 7">SAG 1403-4b</strain>
    </source>
</reference>
<dbReference type="InterPro" id="IPR003439">
    <property type="entry name" value="ABC_transporter-like_ATP-bd"/>
</dbReference>
<feature type="domain" description="ABC transporter" evidence="5">
    <location>
        <begin position="20"/>
        <end position="251"/>
    </location>
</feature>
<accession>A0A433URA8</accession>
<dbReference type="Gene3D" id="3.40.50.300">
    <property type="entry name" value="P-loop containing nucleotide triphosphate hydrolases"/>
    <property type="match status" value="1"/>
</dbReference>
<dbReference type="SMART" id="SM00382">
    <property type="entry name" value="AAA"/>
    <property type="match status" value="1"/>
</dbReference>